<dbReference type="InterPro" id="IPR011009">
    <property type="entry name" value="Kinase-like_dom_sf"/>
</dbReference>
<evidence type="ECO:0000313" key="2">
    <source>
        <dbReference type="EMBL" id="GFE39710.1"/>
    </source>
</evidence>
<protein>
    <recommendedName>
        <fullName evidence="1">Protein kinase domain-containing protein</fullName>
    </recommendedName>
</protein>
<keyword evidence="3" id="KW-1185">Reference proteome</keyword>
<dbReference type="AlphaFoldDB" id="A0A640UWH2"/>
<evidence type="ECO:0000259" key="1">
    <source>
        <dbReference type="PROSITE" id="PS50011"/>
    </source>
</evidence>
<dbReference type="EMBL" id="BLIR01000001">
    <property type="protein sequence ID" value="GFE39710.1"/>
    <property type="molecule type" value="Genomic_DNA"/>
</dbReference>
<dbReference type="InterPro" id="IPR000719">
    <property type="entry name" value="Prot_kinase_dom"/>
</dbReference>
<reference evidence="2 3" key="1">
    <citation type="submission" date="2019-12" db="EMBL/GenBank/DDBJ databases">
        <title>Whole genome shotgun sequence of Streptomyces tubercidicus NBRC 13090.</title>
        <authorList>
            <person name="Ichikawa N."/>
            <person name="Kimura A."/>
            <person name="Kitahashi Y."/>
            <person name="Komaki H."/>
            <person name="Tamura T."/>
        </authorList>
    </citation>
    <scope>NUCLEOTIDE SEQUENCE [LARGE SCALE GENOMIC DNA]</scope>
    <source>
        <strain evidence="2 3">NBRC 13090</strain>
    </source>
</reference>
<dbReference type="Proteomes" id="UP000431826">
    <property type="component" value="Unassembled WGS sequence"/>
</dbReference>
<dbReference type="OrthoDB" id="2988131at2"/>
<dbReference type="GeneID" id="96285475"/>
<feature type="domain" description="Protein kinase" evidence="1">
    <location>
        <begin position="1"/>
        <end position="286"/>
    </location>
</feature>
<comment type="caution">
    <text evidence="2">The sequence shown here is derived from an EMBL/GenBank/DDBJ whole genome shotgun (WGS) entry which is preliminary data.</text>
</comment>
<evidence type="ECO:0000313" key="3">
    <source>
        <dbReference type="Proteomes" id="UP000431826"/>
    </source>
</evidence>
<dbReference type="RefSeq" id="WP_159745730.1">
    <property type="nucleotide sequence ID" value="NZ_BLIR01000001.1"/>
</dbReference>
<name>A0A640UWH2_9ACTN</name>
<dbReference type="Gene3D" id="1.10.510.10">
    <property type="entry name" value="Transferase(Phosphotransferase) domain 1"/>
    <property type="match status" value="1"/>
</dbReference>
<proteinExistence type="predicted"/>
<dbReference type="PROSITE" id="PS50011">
    <property type="entry name" value="PROTEIN_KINASE_DOM"/>
    <property type="match status" value="1"/>
</dbReference>
<sequence>MGEFPPFPAAARAAGEAVCGAPIELTEISYRRGAAVWKAAGPEGAVAVKVGDDEGAAVTQREAAVLKAIGWPDYLLASGEGEEAGAAWLVTRWFTGPSTGQVFAPVRRDMDGKAGALSASVDLCRAVADLHASGWIHSDLQPAHGIHTDHGVRLLDLSWSWRRGLEPTSDFRGGLTHLVAPELAAAINIGIQPVTPSAAAEVYALAGTLWTCITGRWPLDYAAAGIDPVQLTPANLRTHIAGRRVPLDTASPWPAFQDILRPVLLGRTGDRPTAAELAESLAKVAM</sequence>
<gene>
    <name evidence="2" type="ORF">Stube_43830</name>
</gene>
<accession>A0A640UWH2</accession>
<dbReference type="SUPFAM" id="SSF56112">
    <property type="entry name" value="Protein kinase-like (PK-like)"/>
    <property type="match status" value="1"/>
</dbReference>
<dbReference type="GO" id="GO:0004672">
    <property type="term" value="F:protein kinase activity"/>
    <property type="evidence" value="ECO:0007669"/>
    <property type="project" value="InterPro"/>
</dbReference>
<dbReference type="GO" id="GO:0005524">
    <property type="term" value="F:ATP binding"/>
    <property type="evidence" value="ECO:0007669"/>
    <property type="project" value="InterPro"/>
</dbReference>
<organism evidence="2 3">
    <name type="scientific">Streptomyces tubercidicus</name>
    <dbReference type="NCBI Taxonomy" id="47759"/>
    <lineage>
        <taxon>Bacteria</taxon>
        <taxon>Bacillati</taxon>
        <taxon>Actinomycetota</taxon>
        <taxon>Actinomycetes</taxon>
        <taxon>Kitasatosporales</taxon>
        <taxon>Streptomycetaceae</taxon>
        <taxon>Streptomyces</taxon>
    </lineage>
</organism>